<feature type="transmembrane region" description="Helical" evidence="1">
    <location>
        <begin position="333"/>
        <end position="353"/>
    </location>
</feature>
<sequence length="371" mass="39881">MAFAFLRRLLALLNTAPVRIFFTLLLAFVSARVCVALHTPLPWMIGPLVSTACVSMLGGATESWTPLRNAGQWTIGAALGLYFTPTVVALMAGLWWAMLLNIVLALLLGLGFGAWLHRVHEGPGRFHVAGLSRTTSYFAAPIGAASEMTLMAERHGGQTELVASAHSLRVLMVTLTIPFGLQWLGLHGLDAAVSGPRVVQLPGLAMLVLLTGLGCWLMILLKRTNAWFIGALLASLLLTAFGWSLSAIPQWMSNAAQLLIGISLGVRFRRSFVRLAPRWLASVALATVVMMLLCGAAALALSRLTDLHWATILLGTSPGGIAEMSITAKVLQLGVPLVTAFHVTRLAAVLLLAEPMYRWFYQVPSDSQALE</sequence>
<feature type="transmembrane region" description="Helical" evidence="1">
    <location>
        <begin position="41"/>
        <end position="61"/>
    </location>
</feature>
<gene>
    <name evidence="2" type="ORF">HC248_03224</name>
</gene>
<dbReference type="GO" id="GO:0016020">
    <property type="term" value="C:membrane"/>
    <property type="evidence" value="ECO:0007669"/>
    <property type="project" value="InterPro"/>
</dbReference>
<dbReference type="PANTHER" id="PTHR38457">
    <property type="entry name" value="REGULATOR ABRB-RELATED"/>
    <property type="match status" value="1"/>
</dbReference>
<dbReference type="Proteomes" id="UP000502041">
    <property type="component" value="Chromosome"/>
</dbReference>
<feature type="transmembrane region" description="Helical" evidence="1">
    <location>
        <begin position="226"/>
        <end position="245"/>
    </location>
</feature>
<evidence type="ECO:0000256" key="1">
    <source>
        <dbReference type="SAM" id="Phobius"/>
    </source>
</evidence>
<dbReference type="KEGG" id="pvac:HC248_03224"/>
<feature type="transmembrane region" description="Helical" evidence="1">
    <location>
        <begin position="73"/>
        <end position="92"/>
    </location>
</feature>
<accession>A0A6H2HDE3</accession>
<dbReference type="EMBL" id="CP051461">
    <property type="protein sequence ID" value="QJC57892.1"/>
    <property type="molecule type" value="Genomic_DNA"/>
</dbReference>
<evidence type="ECO:0000313" key="3">
    <source>
        <dbReference type="Proteomes" id="UP000502041"/>
    </source>
</evidence>
<dbReference type="PANTHER" id="PTHR38457:SF1">
    <property type="entry name" value="REGULATOR ABRB-RELATED"/>
    <property type="match status" value="1"/>
</dbReference>
<protein>
    <recommendedName>
        <fullName evidence="4">Ammonia monooxygenase</fullName>
    </recommendedName>
</protein>
<dbReference type="RefSeq" id="WP_168923896.1">
    <property type="nucleotide sequence ID" value="NZ_CP051461.1"/>
</dbReference>
<evidence type="ECO:0000313" key="2">
    <source>
        <dbReference type="EMBL" id="QJC57892.1"/>
    </source>
</evidence>
<dbReference type="InterPro" id="IPR007820">
    <property type="entry name" value="AbrB_fam"/>
</dbReference>
<evidence type="ECO:0008006" key="4">
    <source>
        <dbReference type="Google" id="ProtNLM"/>
    </source>
</evidence>
<proteinExistence type="predicted"/>
<feature type="transmembrane region" description="Helical" evidence="1">
    <location>
        <begin position="280"/>
        <end position="301"/>
    </location>
</feature>
<keyword evidence="1" id="KW-1133">Transmembrane helix</keyword>
<dbReference type="Pfam" id="PF05145">
    <property type="entry name" value="AbrB"/>
    <property type="match status" value="1"/>
</dbReference>
<dbReference type="InterPro" id="IPR017516">
    <property type="entry name" value="AbrB_dup"/>
</dbReference>
<dbReference type="GO" id="GO:0010468">
    <property type="term" value="P:regulation of gene expression"/>
    <property type="evidence" value="ECO:0007669"/>
    <property type="project" value="InterPro"/>
</dbReference>
<keyword evidence="1" id="KW-0472">Membrane</keyword>
<keyword evidence="3" id="KW-1185">Reference proteome</keyword>
<feature type="transmembrane region" description="Helical" evidence="1">
    <location>
        <begin position="98"/>
        <end position="116"/>
    </location>
</feature>
<feature type="transmembrane region" description="Helical" evidence="1">
    <location>
        <begin position="168"/>
        <end position="186"/>
    </location>
</feature>
<dbReference type="AlphaFoldDB" id="A0A6H2HDE3"/>
<keyword evidence="1" id="KW-0812">Transmembrane</keyword>
<reference evidence="2 3" key="1">
    <citation type="submission" date="2020-04" db="EMBL/GenBank/DDBJ databases">
        <title>Complete genome of a Psychrophilic, Marine, Gas Vacuolate Bacterium Polaromonas vacuolata KCTC 22033T.</title>
        <authorList>
            <person name="Hwang K."/>
            <person name="Kim K.M."/>
        </authorList>
    </citation>
    <scope>NUCLEOTIDE SEQUENCE [LARGE SCALE GENOMIC DNA]</scope>
    <source>
        <strain evidence="2 3">KCTC 22033</strain>
    </source>
</reference>
<organism evidence="2 3">
    <name type="scientific">Polaromonas vacuolata</name>
    <dbReference type="NCBI Taxonomy" id="37448"/>
    <lineage>
        <taxon>Bacteria</taxon>
        <taxon>Pseudomonadati</taxon>
        <taxon>Pseudomonadota</taxon>
        <taxon>Betaproteobacteria</taxon>
        <taxon>Burkholderiales</taxon>
        <taxon>Comamonadaceae</taxon>
        <taxon>Polaromonas</taxon>
    </lineage>
</organism>
<dbReference type="NCBIfam" id="TIGR03082">
    <property type="entry name" value="Gneg_AbrB_dup"/>
    <property type="match status" value="2"/>
</dbReference>
<feature type="transmembrane region" description="Helical" evidence="1">
    <location>
        <begin position="251"/>
        <end position="268"/>
    </location>
</feature>
<dbReference type="PIRSF" id="PIRSF038991">
    <property type="entry name" value="Protein_AbrB"/>
    <property type="match status" value="1"/>
</dbReference>
<name>A0A6H2HDE3_9BURK</name>
<feature type="transmembrane region" description="Helical" evidence="1">
    <location>
        <begin position="198"/>
        <end position="219"/>
    </location>
</feature>